<accession>A0A371QY21</accession>
<dbReference type="PROSITE" id="PS51462">
    <property type="entry name" value="NUDIX"/>
    <property type="match status" value="1"/>
</dbReference>
<comment type="cofactor">
    <cofactor evidence="1">
        <name>Mn(2+)</name>
        <dbReference type="ChEBI" id="CHEBI:29035"/>
    </cofactor>
</comment>
<dbReference type="PANTHER" id="PTHR12992:SF11">
    <property type="entry name" value="MITOCHONDRIAL COENZYME A DIPHOSPHATASE NUDT8"/>
    <property type="match status" value="1"/>
</dbReference>
<dbReference type="Gene3D" id="3.90.79.10">
    <property type="entry name" value="Nucleoside Triphosphate Pyrophosphohydrolase"/>
    <property type="match status" value="1"/>
</dbReference>
<evidence type="ECO:0000259" key="7">
    <source>
        <dbReference type="PROSITE" id="PS51462"/>
    </source>
</evidence>
<dbReference type="Proteomes" id="UP000256877">
    <property type="component" value="Unassembled WGS sequence"/>
</dbReference>
<dbReference type="InterPro" id="IPR000086">
    <property type="entry name" value="NUDIX_hydrolase_dom"/>
</dbReference>
<evidence type="ECO:0000256" key="1">
    <source>
        <dbReference type="ARBA" id="ARBA00001936"/>
    </source>
</evidence>
<organism evidence="8 11">
    <name type="scientific">Pyrobaculum aerophilum</name>
    <dbReference type="NCBI Taxonomy" id="13773"/>
    <lineage>
        <taxon>Archaea</taxon>
        <taxon>Thermoproteota</taxon>
        <taxon>Thermoprotei</taxon>
        <taxon>Thermoproteales</taxon>
        <taxon>Thermoproteaceae</taxon>
        <taxon>Pyrobaculum</taxon>
    </lineage>
</organism>
<dbReference type="PROSITE" id="PS00893">
    <property type="entry name" value="NUDIX_BOX"/>
    <property type="match status" value="1"/>
</dbReference>
<dbReference type="InterPro" id="IPR015797">
    <property type="entry name" value="NUDIX_hydrolase-like_dom_sf"/>
</dbReference>
<proteinExistence type="predicted"/>
<evidence type="ECO:0000313" key="11">
    <source>
        <dbReference type="Proteomes" id="UP000257123"/>
    </source>
</evidence>
<dbReference type="EMBL" id="NMUE01000021">
    <property type="protein sequence ID" value="RFA95591.1"/>
    <property type="molecule type" value="Genomic_DNA"/>
</dbReference>
<protein>
    <submittedName>
        <fullName evidence="8">Coenzyme A pyrophosphatase</fullName>
    </submittedName>
</protein>
<dbReference type="InterPro" id="IPR020084">
    <property type="entry name" value="NUDIX_hydrolase_CS"/>
</dbReference>
<evidence type="ECO:0000256" key="5">
    <source>
        <dbReference type="ARBA" id="ARBA00022842"/>
    </source>
</evidence>
<dbReference type="Pfam" id="PF00293">
    <property type="entry name" value="NUDIX"/>
    <property type="match status" value="1"/>
</dbReference>
<evidence type="ECO:0000256" key="6">
    <source>
        <dbReference type="ARBA" id="ARBA00023211"/>
    </source>
</evidence>
<dbReference type="InterPro" id="IPR045121">
    <property type="entry name" value="CoAse"/>
</dbReference>
<evidence type="ECO:0000313" key="8">
    <source>
        <dbReference type="EMBL" id="RFA95591.1"/>
    </source>
</evidence>
<gene>
    <name evidence="8" type="ORF">CGL51_07460</name>
    <name evidence="9" type="ORF">CGL52_04760</name>
</gene>
<comment type="cofactor">
    <cofactor evidence="2">
        <name>Mg(2+)</name>
        <dbReference type="ChEBI" id="CHEBI:18420"/>
    </cofactor>
</comment>
<dbReference type="EMBL" id="NMUF01000009">
    <property type="protein sequence ID" value="RFA99159.1"/>
    <property type="molecule type" value="Genomic_DNA"/>
</dbReference>
<evidence type="ECO:0000256" key="2">
    <source>
        <dbReference type="ARBA" id="ARBA00001946"/>
    </source>
</evidence>
<sequence>MCIDKSWPSGGPDWAAVGVLLREGSVLLIKRVEREGDPWSGQVAFPGGRWKPGEDLMGTVVREVEEEVGVRPTALVGVLPPQSPSNAPWLKVVPFVFSQWVGEVRPNPREVREARWISKGEMSEGEWMGRRAYVAGDWVIWGLTYRILKRLIECGLL</sequence>
<name>A0A371QY21_9CREN</name>
<evidence type="ECO:0000313" key="10">
    <source>
        <dbReference type="Proteomes" id="UP000256877"/>
    </source>
</evidence>
<dbReference type="GO" id="GO:0046872">
    <property type="term" value="F:metal ion binding"/>
    <property type="evidence" value="ECO:0007669"/>
    <property type="project" value="UniProtKB-KW"/>
</dbReference>
<dbReference type="SUPFAM" id="SSF55811">
    <property type="entry name" value="Nudix"/>
    <property type="match status" value="1"/>
</dbReference>
<keyword evidence="3" id="KW-0479">Metal-binding</keyword>
<dbReference type="GO" id="GO:0010945">
    <property type="term" value="F:coenzyme A diphosphatase activity"/>
    <property type="evidence" value="ECO:0007669"/>
    <property type="project" value="InterPro"/>
</dbReference>
<dbReference type="AlphaFoldDB" id="A0A371QY21"/>
<dbReference type="PANTHER" id="PTHR12992">
    <property type="entry name" value="NUDIX HYDROLASE"/>
    <property type="match status" value="1"/>
</dbReference>
<reference evidence="10 11" key="1">
    <citation type="submission" date="2017-07" db="EMBL/GenBank/DDBJ databases">
        <title>Draft genome sequence of aerobic hyperthermophilic archaea, Pyrobaculum aerophilum YKB31 and YKB32.</title>
        <authorList>
            <person name="Mochizuki T."/>
            <person name="Berliner A.J."/>
            <person name="Yoshida-Takashima Y."/>
            <person name="Takaki Y."/>
            <person name="Nunoura T."/>
            <person name="Takai K."/>
        </authorList>
    </citation>
    <scope>NUCLEOTIDE SEQUENCE [LARGE SCALE GENOMIC DNA]</scope>
    <source>
        <strain evidence="8 11">YKB31</strain>
        <strain evidence="9 10">YKB32</strain>
    </source>
</reference>
<keyword evidence="5" id="KW-0460">Magnesium</keyword>
<dbReference type="Proteomes" id="UP000257123">
    <property type="component" value="Unassembled WGS sequence"/>
</dbReference>
<comment type="caution">
    <text evidence="8">The sequence shown here is derived from an EMBL/GenBank/DDBJ whole genome shotgun (WGS) entry which is preliminary data.</text>
</comment>
<evidence type="ECO:0000256" key="3">
    <source>
        <dbReference type="ARBA" id="ARBA00022723"/>
    </source>
</evidence>
<dbReference type="OrthoDB" id="40462at2157"/>
<keyword evidence="4" id="KW-0378">Hydrolase</keyword>
<keyword evidence="6" id="KW-0464">Manganese</keyword>
<dbReference type="RefSeq" id="WP_116421272.1">
    <property type="nucleotide sequence ID" value="NZ_NMUE01000021.1"/>
</dbReference>
<evidence type="ECO:0000256" key="4">
    <source>
        <dbReference type="ARBA" id="ARBA00022801"/>
    </source>
</evidence>
<evidence type="ECO:0000313" key="9">
    <source>
        <dbReference type="EMBL" id="RFA99159.1"/>
    </source>
</evidence>
<feature type="domain" description="Nudix hydrolase" evidence="7">
    <location>
        <begin position="11"/>
        <end position="139"/>
    </location>
</feature>